<comment type="caution">
    <text evidence="2">The sequence shown here is derived from an EMBL/GenBank/DDBJ whole genome shotgun (WGS) entry which is preliminary data.</text>
</comment>
<protein>
    <submittedName>
        <fullName evidence="2">Uncharacterized protein</fullName>
    </submittedName>
</protein>
<dbReference type="Proteomes" id="UP000549971">
    <property type="component" value="Unassembled WGS sequence"/>
</dbReference>
<keyword evidence="1" id="KW-1133">Transmembrane helix</keyword>
<name>A0A7W9MUF4_9ACTN</name>
<evidence type="ECO:0000256" key="1">
    <source>
        <dbReference type="SAM" id="Phobius"/>
    </source>
</evidence>
<evidence type="ECO:0000313" key="3">
    <source>
        <dbReference type="Proteomes" id="UP000549971"/>
    </source>
</evidence>
<feature type="transmembrane region" description="Helical" evidence="1">
    <location>
        <begin position="40"/>
        <end position="60"/>
    </location>
</feature>
<keyword evidence="1" id="KW-0472">Membrane</keyword>
<accession>A0A7W9MUF4</accession>
<keyword evidence="1" id="KW-0812">Transmembrane</keyword>
<gene>
    <name evidence="2" type="ORF">HDA39_002911</name>
</gene>
<dbReference type="AlphaFoldDB" id="A0A7W9MUF4"/>
<evidence type="ECO:0000313" key="2">
    <source>
        <dbReference type="EMBL" id="MBB5836177.1"/>
    </source>
</evidence>
<organism evidence="2 3">
    <name type="scientific">Kribbella italica</name>
    <dbReference type="NCBI Taxonomy" id="1540520"/>
    <lineage>
        <taxon>Bacteria</taxon>
        <taxon>Bacillati</taxon>
        <taxon>Actinomycetota</taxon>
        <taxon>Actinomycetes</taxon>
        <taxon>Propionibacteriales</taxon>
        <taxon>Kribbellaceae</taxon>
        <taxon>Kribbella</taxon>
    </lineage>
</organism>
<reference evidence="2 3" key="1">
    <citation type="submission" date="2020-08" db="EMBL/GenBank/DDBJ databases">
        <title>Sequencing the genomes of 1000 actinobacteria strains.</title>
        <authorList>
            <person name="Klenk H.-P."/>
        </authorList>
    </citation>
    <scope>NUCLEOTIDE SEQUENCE [LARGE SCALE GENOMIC DNA]</scope>
    <source>
        <strain evidence="2 3">DSM 28967</strain>
    </source>
</reference>
<sequence>MSEQDLIDQITTSAHRTDHHQLDPTTLIAAGRKRVRRRRAAAVTAAAGLVTLSAVAAISVGNLRTSAPQVAGPPLQVERSIDPGFNGMTKVRYLDEPMRTHLGLPVVDQTYGPAPDIGIGVNTYTLTVRATDGTTASLRLTRPISSPQNPAPDSPDVCAMRGVPSEVSDCQVMAVGSQSVRIGQRGDRAFFASTLRPDGTLILALFDRDGSTPFEGSKPMLFGPVDQQAVTALVTDPKVPSLK</sequence>
<proteinExistence type="predicted"/>
<dbReference type="RefSeq" id="WP_184795728.1">
    <property type="nucleotide sequence ID" value="NZ_JACHMY010000001.1"/>
</dbReference>
<dbReference type="EMBL" id="JACHMY010000001">
    <property type="protein sequence ID" value="MBB5836177.1"/>
    <property type="molecule type" value="Genomic_DNA"/>
</dbReference>
<keyword evidence="3" id="KW-1185">Reference proteome</keyword>